<organism evidence="1 2">
    <name type="scientific">Cohnella candidum</name>
    <dbReference type="NCBI Taxonomy" id="2674991"/>
    <lineage>
        <taxon>Bacteria</taxon>
        <taxon>Bacillati</taxon>
        <taxon>Bacillota</taxon>
        <taxon>Bacilli</taxon>
        <taxon>Bacillales</taxon>
        <taxon>Paenibacillaceae</taxon>
        <taxon>Cohnella</taxon>
    </lineage>
</organism>
<evidence type="ECO:0000313" key="1">
    <source>
        <dbReference type="EMBL" id="AYQ71326.1"/>
    </source>
</evidence>
<reference evidence="1 2" key="1">
    <citation type="submission" date="2018-10" db="EMBL/GenBank/DDBJ databases">
        <title>Genome Sequence of Cohnella sp.</title>
        <authorList>
            <person name="Srinivasan S."/>
            <person name="Kim M.K."/>
        </authorList>
    </citation>
    <scope>NUCLEOTIDE SEQUENCE [LARGE SCALE GENOMIC DNA]</scope>
    <source>
        <strain evidence="1 2">18JY8-7</strain>
    </source>
</reference>
<dbReference type="KEGG" id="coh:EAV92_01205"/>
<proteinExistence type="predicted"/>
<gene>
    <name evidence="1" type="ORF">EAV92_01205</name>
</gene>
<keyword evidence="2" id="KW-1185">Reference proteome</keyword>
<dbReference type="RefSeq" id="WP_123039390.1">
    <property type="nucleotide sequence ID" value="NZ_CP033433.1"/>
</dbReference>
<accession>A0A3G3JSY1</accession>
<dbReference type="Proteomes" id="UP000269097">
    <property type="component" value="Chromosome"/>
</dbReference>
<evidence type="ECO:0000313" key="2">
    <source>
        <dbReference type="Proteomes" id="UP000269097"/>
    </source>
</evidence>
<name>A0A3G3JSY1_9BACL</name>
<protein>
    <submittedName>
        <fullName evidence="1">Uncharacterized protein</fullName>
    </submittedName>
</protein>
<dbReference type="AlphaFoldDB" id="A0A3G3JSY1"/>
<dbReference type="EMBL" id="CP033433">
    <property type="protein sequence ID" value="AYQ71326.1"/>
    <property type="molecule type" value="Genomic_DNA"/>
</dbReference>
<sequence>METNVKKVVIDFHDQHVPVYCQDDRRGTIETLKAVLEKKLVSGRQLVRRFLSHLDSVEIEGSEAILYSKRERGTLALSLY</sequence>